<evidence type="ECO:0000259" key="4">
    <source>
        <dbReference type="SMART" id="SM00990"/>
    </source>
</evidence>
<gene>
    <name evidence="5" type="ORF">HMPREF0766_12407</name>
</gene>
<comment type="caution">
    <text evidence="5">The sequence shown here is derived from an EMBL/GenBank/DDBJ whole genome shotgun (WGS) entry which is preliminary data.</text>
</comment>
<dbReference type="EMBL" id="ACHA02000011">
    <property type="protein sequence ID" value="EFK57334.1"/>
    <property type="molecule type" value="Genomic_DNA"/>
</dbReference>
<protein>
    <submittedName>
        <fullName evidence="5">VRR-NUC domain protein</fullName>
    </submittedName>
</protein>
<dbReference type="GO" id="GO:0016788">
    <property type="term" value="F:hydrolase activity, acting on ester bonds"/>
    <property type="evidence" value="ECO:0007669"/>
    <property type="project" value="InterPro"/>
</dbReference>
<dbReference type="Gene3D" id="3.40.1350.10">
    <property type="match status" value="1"/>
</dbReference>
<evidence type="ECO:0000313" key="5">
    <source>
        <dbReference type="EMBL" id="EFK57334.1"/>
    </source>
</evidence>
<name>D7VN37_SPHSI</name>
<dbReference type="GO" id="GO:0004518">
    <property type="term" value="F:nuclease activity"/>
    <property type="evidence" value="ECO:0007669"/>
    <property type="project" value="UniProtKB-KW"/>
</dbReference>
<keyword evidence="3" id="KW-0378">Hydrolase</keyword>
<dbReference type="GeneID" id="95427992"/>
<keyword evidence="6" id="KW-1185">Reference proteome</keyword>
<dbReference type="HOGENOM" id="CLU_129193_0_1_10"/>
<dbReference type="Proteomes" id="UP000006258">
    <property type="component" value="Unassembled WGS sequence"/>
</dbReference>
<organism evidence="5 6">
    <name type="scientific">Sphingobacterium spiritivorum ATCC 33861</name>
    <dbReference type="NCBI Taxonomy" id="525373"/>
    <lineage>
        <taxon>Bacteria</taxon>
        <taxon>Pseudomonadati</taxon>
        <taxon>Bacteroidota</taxon>
        <taxon>Sphingobacteriia</taxon>
        <taxon>Sphingobacteriales</taxon>
        <taxon>Sphingobacteriaceae</taxon>
        <taxon>Sphingobacterium</taxon>
    </lineage>
</organism>
<dbReference type="OrthoDB" id="797052at2"/>
<proteinExistence type="predicted"/>
<dbReference type="GO" id="GO:0003676">
    <property type="term" value="F:nucleic acid binding"/>
    <property type="evidence" value="ECO:0007669"/>
    <property type="project" value="InterPro"/>
</dbReference>
<dbReference type="eggNOG" id="ENOG5033CID">
    <property type="taxonomic scope" value="Bacteria"/>
</dbReference>
<dbReference type="SMART" id="SM00990">
    <property type="entry name" value="VRR_NUC"/>
    <property type="match status" value="1"/>
</dbReference>
<dbReference type="RefSeq" id="WP_002992937.1">
    <property type="nucleotide sequence ID" value="NZ_GL379770.1"/>
</dbReference>
<evidence type="ECO:0000313" key="6">
    <source>
        <dbReference type="Proteomes" id="UP000006258"/>
    </source>
</evidence>
<feature type="domain" description="VRR-NUC" evidence="4">
    <location>
        <begin position="1"/>
        <end position="99"/>
    </location>
</feature>
<evidence type="ECO:0000256" key="1">
    <source>
        <dbReference type="ARBA" id="ARBA00001946"/>
    </source>
</evidence>
<accession>D7VN37</accession>
<dbReference type="AlphaFoldDB" id="D7VN37"/>
<comment type="cofactor">
    <cofactor evidence="1">
        <name>Mg(2+)</name>
        <dbReference type="ChEBI" id="CHEBI:18420"/>
    </cofactor>
</comment>
<reference evidence="5" key="1">
    <citation type="submission" date="2010-07" db="EMBL/GenBank/DDBJ databases">
        <authorList>
            <person name="Muzny D."/>
            <person name="Qin X."/>
            <person name="Buhay C."/>
            <person name="Dugan-Rocha S."/>
            <person name="Ding Y."/>
            <person name="Chen G."/>
            <person name="Hawes A."/>
            <person name="Holder M."/>
            <person name="Jhangiani S."/>
            <person name="Johnson A."/>
            <person name="Khan Z."/>
            <person name="Li Z."/>
            <person name="Liu W."/>
            <person name="Liu X."/>
            <person name="Perez L."/>
            <person name="Shen H."/>
            <person name="Wang Q."/>
            <person name="Watt J."/>
            <person name="Xi L."/>
            <person name="Xin Y."/>
            <person name="Zhou J."/>
            <person name="Deng J."/>
            <person name="Jiang H."/>
            <person name="Liu Y."/>
            <person name="Qu J."/>
            <person name="Song X.-Z."/>
            <person name="Zhang L."/>
            <person name="Villasana D."/>
            <person name="Johnson A."/>
            <person name="Liu J."/>
            <person name="Liyanage D."/>
            <person name="Lorensuhewa L."/>
            <person name="Robinson T."/>
            <person name="Song A."/>
            <person name="Song B.-B."/>
            <person name="Dinh H."/>
            <person name="Thornton R."/>
            <person name="Coyle M."/>
            <person name="Francisco L."/>
            <person name="Jackson L."/>
            <person name="Javaid M."/>
            <person name="Korchina V."/>
            <person name="Kovar C."/>
            <person name="Mata R."/>
            <person name="Mathew T."/>
            <person name="Ngo R."/>
            <person name="Nguyen L."/>
            <person name="Nguyen N."/>
            <person name="Okwuonu G."/>
            <person name="Ongeri F."/>
            <person name="Pham C."/>
            <person name="Simmons D."/>
            <person name="Wilczek-Boney K."/>
            <person name="Hale W."/>
            <person name="Jakkamsetti A."/>
            <person name="Pham P."/>
            <person name="Ruth R."/>
            <person name="San Lucas F."/>
            <person name="Warren J."/>
            <person name="Zhang J."/>
            <person name="Zhao Z."/>
            <person name="Zhou C."/>
            <person name="Zhu D."/>
            <person name="Lee S."/>
            <person name="Bess C."/>
            <person name="Blankenburg K."/>
            <person name="Forbes L."/>
            <person name="Fu Q."/>
            <person name="Gubbala S."/>
            <person name="Hirani K."/>
            <person name="Jayaseelan J.C."/>
            <person name="Lara F."/>
            <person name="Munidasa M."/>
            <person name="Palculict T."/>
            <person name="Patil S."/>
            <person name="Pu L.-L."/>
            <person name="Saada N."/>
            <person name="Tang L."/>
            <person name="Weissenberger G."/>
            <person name="Zhu Y."/>
            <person name="Hemphill L."/>
            <person name="Shang Y."/>
            <person name="Youmans B."/>
            <person name="Ayvaz T."/>
            <person name="Ross M."/>
            <person name="Santibanez J."/>
            <person name="Aqrawi P."/>
            <person name="Gross S."/>
            <person name="Joshi V."/>
            <person name="Fowler G."/>
            <person name="Nazareth L."/>
            <person name="Reid J."/>
            <person name="Worley K."/>
            <person name="Petrosino J."/>
            <person name="Highlander S."/>
            <person name="Gibbs R."/>
        </authorList>
    </citation>
    <scope>NUCLEOTIDE SEQUENCE [LARGE SCALE GENOMIC DNA]</scope>
    <source>
        <strain evidence="5">ATCC 33861</strain>
    </source>
</reference>
<dbReference type="InterPro" id="IPR014883">
    <property type="entry name" value="VRR_NUC"/>
</dbReference>
<dbReference type="InterPro" id="IPR011856">
    <property type="entry name" value="tRNA_endonuc-like_dom_sf"/>
</dbReference>
<keyword evidence="2" id="KW-0540">Nuclease</keyword>
<evidence type="ECO:0000256" key="2">
    <source>
        <dbReference type="ARBA" id="ARBA00022722"/>
    </source>
</evidence>
<dbReference type="STRING" id="525373.HMPREF0766_12407"/>
<evidence type="ECO:0000256" key="3">
    <source>
        <dbReference type="ARBA" id="ARBA00022801"/>
    </source>
</evidence>
<sequence length="118" mass="13466">MSEIQLQSKCFQWLWNNYPQTRRKFFHVPNGGSRNAVEGMQLKASGVVAGIPDCVLIHMGNAYGFEMKTQSGKVSPEQQKVHKVWQDDGTPVYIIRSFEEFQFEIFTIIGEPKKEVAA</sequence>